<gene>
    <name evidence="2" type="ORF">SLS60_009767</name>
</gene>
<sequence>MFQFSGGLLAGQHDNQKERSPPARPIPVTFPSLDPPEPSLQAPPQSWTRDSGPGVAAHFLGLKKPSDVNLDTLALLNVSFQPECDFETLLASVSDDASSYLPPRSWLKAPDQNTATATEPGTKLLCNGRRVPDHNEFYLRAREVCFSNGDAFANLTRKPMGEKVPLRLAHFRKFWEGLDNMAYYWDNSLDEYLPPKLDVNDGNADSVSLDHRDETQASTLPTSTSPSDGEPRKKVKTEPTTDEKAIMPSDPVASNGAALPSDSPVSASRALPARAAPPKAPWEVNAAAMPEKPADLSKGSYKGYRIGNGAEMPDSYRLETGPVLGVQCRADTGFGSSGDLQADSVLDTVRELGGLLLLAQERAREGKTEKKAGEGKWWTTTHRWGGGPGGEVGEGKGASDAPVPHQATKADHSMAGRSRDGSKLRRKPTPAEIWKTLKPGNPLWDPKVVYEAIGKDHYLQFLAEGTLPQEPPADPDWFSPKLQRTRWFDLFDVDDRTEAMRGIWGIMNYLMRTHEEEDVLMTNT</sequence>
<evidence type="ECO:0000313" key="2">
    <source>
        <dbReference type="EMBL" id="KAL1595080.1"/>
    </source>
</evidence>
<feature type="compositionally biased region" description="Basic and acidic residues" evidence="1">
    <location>
        <begin position="408"/>
        <end position="423"/>
    </location>
</feature>
<comment type="caution">
    <text evidence="2">The sequence shown here is derived from an EMBL/GenBank/DDBJ whole genome shotgun (WGS) entry which is preliminary data.</text>
</comment>
<feature type="compositionally biased region" description="Gly residues" evidence="1">
    <location>
        <begin position="384"/>
        <end position="396"/>
    </location>
</feature>
<dbReference type="EMBL" id="JAKJXO020000016">
    <property type="protein sequence ID" value="KAL1595080.1"/>
    <property type="molecule type" value="Genomic_DNA"/>
</dbReference>
<evidence type="ECO:0000256" key="1">
    <source>
        <dbReference type="SAM" id="MobiDB-lite"/>
    </source>
</evidence>
<protein>
    <submittedName>
        <fullName evidence="2">Uncharacterized protein</fullName>
    </submittedName>
</protein>
<feature type="compositionally biased region" description="Polar residues" evidence="1">
    <location>
        <begin position="216"/>
        <end position="227"/>
    </location>
</feature>
<feature type="region of interest" description="Disordered" evidence="1">
    <location>
        <begin position="203"/>
        <end position="282"/>
    </location>
</feature>
<feature type="region of interest" description="Disordered" evidence="1">
    <location>
        <begin position="1"/>
        <end position="51"/>
    </location>
</feature>
<evidence type="ECO:0000313" key="3">
    <source>
        <dbReference type="Proteomes" id="UP001521785"/>
    </source>
</evidence>
<feature type="compositionally biased region" description="Basic and acidic residues" evidence="1">
    <location>
        <begin position="229"/>
        <end position="245"/>
    </location>
</feature>
<organism evidence="2 3">
    <name type="scientific">Paraconiothyrium brasiliense</name>
    <dbReference type="NCBI Taxonomy" id="300254"/>
    <lineage>
        <taxon>Eukaryota</taxon>
        <taxon>Fungi</taxon>
        <taxon>Dikarya</taxon>
        <taxon>Ascomycota</taxon>
        <taxon>Pezizomycotina</taxon>
        <taxon>Dothideomycetes</taxon>
        <taxon>Pleosporomycetidae</taxon>
        <taxon>Pleosporales</taxon>
        <taxon>Massarineae</taxon>
        <taxon>Didymosphaeriaceae</taxon>
        <taxon>Paraconiothyrium</taxon>
    </lineage>
</organism>
<dbReference type="Proteomes" id="UP001521785">
    <property type="component" value="Unassembled WGS sequence"/>
</dbReference>
<feature type="region of interest" description="Disordered" evidence="1">
    <location>
        <begin position="378"/>
        <end position="428"/>
    </location>
</feature>
<keyword evidence="3" id="KW-1185">Reference proteome</keyword>
<accession>A0ABR3QSH9</accession>
<proteinExistence type="predicted"/>
<name>A0ABR3QSH9_9PLEO</name>
<reference evidence="2 3" key="1">
    <citation type="submission" date="2024-02" db="EMBL/GenBank/DDBJ databases">
        <title>De novo assembly and annotation of 12 fungi associated with fruit tree decline syndrome in Ontario, Canada.</title>
        <authorList>
            <person name="Sulman M."/>
            <person name="Ellouze W."/>
            <person name="Ilyukhin E."/>
        </authorList>
    </citation>
    <scope>NUCLEOTIDE SEQUENCE [LARGE SCALE GENOMIC DNA]</scope>
    <source>
        <strain evidence="2 3">M42-189</strain>
    </source>
</reference>
<feature type="compositionally biased region" description="Low complexity" evidence="1">
    <location>
        <begin position="263"/>
        <end position="277"/>
    </location>
</feature>